<evidence type="ECO:0000259" key="2">
    <source>
        <dbReference type="PROSITE" id="PS50158"/>
    </source>
</evidence>
<dbReference type="SUPFAM" id="SSF57756">
    <property type="entry name" value="Retrovirus zinc finger-like domains"/>
    <property type="match status" value="1"/>
</dbReference>
<feature type="non-terminal residue" evidence="3">
    <location>
        <position position="1"/>
    </location>
</feature>
<protein>
    <submittedName>
        <fullName evidence="3">ZCHC3 protein</fullName>
    </submittedName>
</protein>
<dbReference type="InterPro" id="IPR057811">
    <property type="entry name" value="RBD_ZCCHC3_2nd"/>
</dbReference>
<dbReference type="PANTHER" id="PTHR22639:SF3">
    <property type="entry name" value="ZINC FINGER CCHC DOMAIN-CONTAINING PROTEIN 3"/>
    <property type="match status" value="1"/>
</dbReference>
<gene>
    <name evidence="3" type="primary">Zcchc3_3</name>
    <name evidence="3" type="ORF">GTO93_0000197</name>
</gene>
<keyword evidence="1" id="KW-0479">Metal-binding</keyword>
<evidence type="ECO:0000313" key="3">
    <source>
        <dbReference type="EMBL" id="MBN3285519.1"/>
    </source>
</evidence>
<dbReference type="InterPro" id="IPR042509">
    <property type="entry name" value="ZCCHC3"/>
</dbReference>
<comment type="caution">
    <text evidence="3">The sequence shown here is derived from an EMBL/GenBank/DDBJ whole genome shotgun (WGS) entry which is preliminary data.</text>
</comment>
<proteinExistence type="predicted"/>
<accession>A0ABS2YFN7</accession>
<dbReference type="PROSITE" id="PS50158">
    <property type="entry name" value="ZF_CCHC"/>
    <property type="match status" value="2"/>
</dbReference>
<sequence length="134" mass="15439">LTINLFDMNVSDESVTWFLRRYMDVLSGPRYRRDGLGVWNGQRQYSVLLREDPNGYQGFLHPPAKCRVGGVNGYILYSGQPPFCRKCQKYGHSDQNCEELRCFNCGEKGHFSYDCKNSKKCHNCGDASHVKRDC</sequence>
<dbReference type="Proteomes" id="UP001166093">
    <property type="component" value="Unassembled WGS sequence"/>
</dbReference>
<feature type="domain" description="CCHC-type" evidence="2">
    <location>
        <begin position="120"/>
        <end position="134"/>
    </location>
</feature>
<dbReference type="Pfam" id="PF23058">
    <property type="entry name" value="RBD_ZCCHC3_2nd"/>
    <property type="match status" value="1"/>
</dbReference>
<feature type="non-terminal residue" evidence="3">
    <location>
        <position position="134"/>
    </location>
</feature>
<name>A0ABS2YFN7_POLSP</name>
<dbReference type="SMART" id="SM00343">
    <property type="entry name" value="ZnF_C2HC"/>
    <property type="match status" value="3"/>
</dbReference>
<organism evidence="3 4">
    <name type="scientific">Polyodon spathula</name>
    <name type="common">North American paddlefish</name>
    <name type="synonym">Squalus spathula</name>
    <dbReference type="NCBI Taxonomy" id="7913"/>
    <lineage>
        <taxon>Eukaryota</taxon>
        <taxon>Metazoa</taxon>
        <taxon>Chordata</taxon>
        <taxon>Craniata</taxon>
        <taxon>Vertebrata</taxon>
        <taxon>Euteleostomi</taxon>
        <taxon>Actinopterygii</taxon>
        <taxon>Chondrostei</taxon>
        <taxon>Acipenseriformes</taxon>
        <taxon>Polyodontidae</taxon>
        <taxon>Polyodon</taxon>
    </lineage>
</organism>
<dbReference type="Pfam" id="PF00098">
    <property type="entry name" value="zf-CCHC"/>
    <property type="match status" value="1"/>
</dbReference>
<evidence type="ECO:0000313" key="4">
    <source>
        <dbReference type="Proteomes" id="UP001166093"/>
    </source>
</evidence>
<reference evidence="3" key="1">
    <citation type="journal article" date="2021" name="Cell">
        <title>Tracing the genetic footprints of vertebrate landing in non-teleost ray-finned fishes.</title>
        <authorList>
            <person name="Bi X."/>
            <person name="Wang K."/>
            <person name="Yang L."/>
            <person name="Pan H."/>
            <person name="Jiang H."/>
            <person name="Wei Q."/>
            <person name="Fang M."/>
            <person name="Yu H."/>
            <person name="Zhu C."/>
            <person name="Cai Y."/>
            <person name="He Y."/>
            <person name="Gan X."/>
            <person name="Zeng H."/>
            <person name="Yu D."/>
            <person name="Zhu Y."/>
            <person name="Jiang H."/>
            <person name="Qiu Q."/>
            <person name="Yang H."/>
            <person name="Zhang Y.E."/>
            <person name="Wang W."/>
            <person name="Zhu M."/>
            <person name="He S."/>
            <person name="Zhang G."/>
        </authorList>
    </citation>
    <scope>NUCLEOTIDE SEQUENCE</scope>
    <source>
        <strain evidence="3">Pddl_001</strain>
    </source>
</reference>
<dbReference type="InterPro" id="IPR036875">
    <property type="entry name" value="Znf_CCHC_sf"/>
</dbReference>
<keyword evidence="1" id="KW-0863">Zinc-finger</keyword>
<keyword evidence="1" id="KW-0862">Zinc</keyword>
<keyword evidence="4" id="KW-1185">Reference proteome</keyword>
<evidence type="ECO:0000256" key="1">
    <source>
        <dbReference type="PROSITE-ProRule" id="PRU00047"/>
    </source>
</evidence>
<feature type="domain" description="CCHC-type" evidence="2">
    <location>
        <begin position="101"/>
        <end position="117"/>
    </location>
</feature>
<dbReference type="InterPro" id="IPR001878">
    <property type="entry name" value="Znf_CCHC"/>
</dbReference>
<dbReference type="EMBL" id="JAAWVQ010148716">
    <property type="protein sequence ID" value="MBN3285519.1"/>
    <property type="molecule type" value="Genomic_DNA"/>
</dbReference>
<dbReference type="PANTHER" id="PTHR22639">
    <property type="entry name" value="GAG-RELATED PROTEIN"/>
    <property type="match status" value="1"/>
</dbReference>
<dbReference type="Gene3D" id="4.10.60.10">
    <property type="entry name" value="Zinc finger, CCHC-type"/>
    <property type="match status" value="1"/>
</dbReference>